<dbReference type="Pfam" id="PF00505">
    <property type="entry name" value="HMG_box"/>
    <property type="match status" value="1"/>
</dbReference>
<dbReference type="PANTHER" id="PTHR10270:SF320">
    <property type="entry name" value="BOX TRANSCRIPTIONAL REGULATOR, PUTATIVE (AFU_ORTHOLOGUE AFUA_4G10820)-RELATED"/>
    <property type="match status" value="1"/>
</dbReference>
<proteinExistence type="predicted"/>
<feature type="compositionally biased region" description="Polar residues" evidence="5">
    <location>
        <begin position="54"/>
        <end position="65"/>
    </location>
</feature>
<feature type="compositionally biased region" description="Polar residues" evidence="5">
    <location>
        <begin position="385"/>
        <end position="401"/>
    </location>
</feature>
<dbReference type="InterPro" id="IPR036910">
    <property type="entry name" value="HMG_box_dom_sf"/>
</dbReference>
<feature type="compositionally biased region" description="Low complexity" evidence="5">
    <location>
        <begin position="9"/>
        <end position="26"/>
    </location>
</feature>
<keyword evidence="8" id="KW-1185">Reference proteome</keyword>
<gene>
    <name evidence="7" type="ORF">B7463_g6974</name>
</gene>
<evidence type="ECO:0000256" key="2">
    <source>
        <dbReference type="ARBA" id="ARBA00023125"/>
    </source>
</evidence>
<feature type="domain" description="HMG box" evidence="6">
    <location>
        <begin position="101"/>
        <end position="169"/>
    </location>
</feature>
<accession>A0A3E2H7X7</accession>
<dbReference type="GO" id="GO:0005634">
    <property type="term" value="C:nucleus"/>
    <property type="evidence" value="ECO:0007669"/>
    <property type="project" value="UniProtKB-UniRule"/>
</dbReference>
<dbReference type="FunFam" id="1.10.30.10:FF:000041">
    <property type="entry name" value="HMG box family protein"/>
    <property type="match status" value="1"/>
</dbReference>
<name>A0A3E2H7X7_SCYLI</name>
<dbReference type="InterPro" id="IPR009071">
    <property type="entry name" value="HMG_box_dom"/>
</dbReference>
<dbReference type="GO" id="GO:0001228">
    <property type="term" value="F:DNA-binding transcription activator activity, RNA polymerase II-specific"/>
    <property type="evidence" value="ECO:0007669"/>
    <property type="project" value="TreeGrafter"/>
</dbReference>
<protein>
    <recommendedName>
        <fullName evidence="6">HMG box domain-containing protein</fullName>
    </recommendedName>
</protein>
<feature type="compositionally biased region" description="Pro residues" evidence="5">
    <location>
        <begin position="353"/>
        <end position="368"/>
    </location>
</feature>
<feature type="DNA-binding region" description="HMG box" evidence="4">
    <location>
        <begin position="101"/>
        <end position="169"/>
    </location>
</feature>
<evidence type="ECO:0000256" key="4">
    <source>
        <dbReference type="PROSITE-ProRule" id="PRU00267"/>
    </source>
</evidence>
<sequence>MDTPGSPVSTSTDYSGSGSITTTTATQAHSERHSAPVTPSSPPIRFTRKRAASQVENSDNLQSGSRCLNNASAAANSGVEVLSTADPTKGQVCLCQPEPKVPRPRNAFILYRQHYQAQVVAQNPGLANPEISKIIGEQWRAQPREVRETWGRLAEEEKQRHQRQYPGYKYQPRRAGKVNATQLAASSSSDDPTRCPKCNGRYISTTPTTPLTTATLAASTNQSSRSDRILPTFMSSNSSRRNSESDRAQLSSQIPNSRLEAPRALPYHPYRRPPYPQPLHTHRERPGDVYPASPSPELKRRRYNNEAHRLYLPPTPMSFSPSSNPRRGSQQVPVQGYAHPLPSPATIARATPMGPPPQQSPLHPPRPTPRAASFDESLRLPPLQGQGSKLHLNTSRWSENGSDCDERRIKSVEAMIMTIPYINKIKLLSKISPPLAAPSPSSPIHEIRGAVIAVEGSDNSLIHQVGDFIEEHMSKDPYFTIKTWTDGLSTQPTSTNKMVSDSGKNGMELIGAHAVVQPNKEDDPFLGFLSAISRWHNWSQEIIEYITTNPKQLGTESGSVSPRSTLSQQDKILPVALLPTGYALCTSDNWALRIPINDSYSPVDHWQWMATLWRGIVGPDLTIFVTSTKEKDDIEKAGSVEIRSDCAAIIVRVAEGAGIDEKTSRRLGFEVLEFVRGLESGVGNN</sequence>
<feature type="non-terminal residue" evidence="7">
    <location>
        <position position="685"/>
    </location>
</feature>
<dbReference type="PANTHER" id="PTHR10270">
    <property type="entry name" value="SOX TRANSCRIPTION FACTOR"/>
    <property type="match status" value="1"/>
</dbReference>
<keyword evidence="3" id="KW-0804">Transcription</keyword>
<dbReference type="GO" id="GO:0000122">
    <property type="term" value="P:negative regulation of transcription by RNA polymerase II"/>
    <property type="evidence" value="ECO:0007669"/>
    <property type="project" value="TreeGrafter"/>
</dbReference>
<dbReference type="OrthoDB" id="10060499at2759"/>
<dbReference type="PROSITE" id="PS50118">
    <property type="entry name" value="HMG_BOX_2"/>
    <property type="match status" value="1"/>
</dbReference>
<dbReference type="Gene3D" id="1.10.30.10">
    <property type="entry name" value="High mobility group box domain"/>
    <property type="match status" value="1"/>
</dbReference>
<feature type="region of interest" description="Disordered" evidence="5">
    <location>
        <begin position="1"/>
        <end position="65"/>
    </location>
</feature>
<dbReference type="STRING" id="5539.A0A3E2H7X7"/>
<dbReference type="InterPro" id="IPR050140">
    <property type="entry name" value="SRY-related_HMG-box_TF-like"/>
</dbReference>
<organism evidence="7 8">
    <name type="scientific">Scytalidium lignicola</name>
    <name type="common">Hyphomycete</name>
    <dbReference type="NCBI Taxonomy" id="5539"/>
    <lineage>
        <taxon>Eukaryota</taxon>
        <taxon>Fungi</taxon>
        <taxon>Dikarya</taxon>
        <taxon>Ascomycota</taxon>
        <taxon>Pezizomycotina</taxon>
        <taxon>Leotiomycetes</taxon>
        <taxon>Leotiomycetes incertae sedis</taxon>
        <taxon>Scytalidium</taxon>
    </lineage>
</organism>
<reference evidence="7 8" key="1">
    <citation type="submission" date="2018-05" db="EMBL/GenBank/DDBJ databases">
        <title>Draft genome sequence of Scytalidium lignicola DSM 105466, a ubiquitous saprotrophic fungus.</title>
        <authorList>
            <person name="Buettner E."/>
            <person name="Gebauer A.M."/>
            <person name="Hofrichter M."/>
            <person name="Liers C."/>
            <person name="Kellner H."/>
        </authorList>
    </citation>
    <scope>NUCLEOTIDE SEQUENCE [LARGE SCALE GENOMIC DNA]</scope>
    <source>
        <strain evidence="7 8">DSM 105466</strain>
    </source>
</reference>
<keyword evidence="2 4" id="KW-0238">DNA-binding</keyword>
<evidence type="ECO:0000313" key="8">
    <source>
        <dbReference type="Proteomes" id="UP000258309"/>
    </source>
</evidence>
<comment type="caution">
    <text evidence="7">The sequence shown here is derived from an EMBL/GenBank/DDBJ whole genome shotgun (WGS) entry which is preliminary data.</text>
</comment>
<dbReference type="GO" id="GO:0030154">
    <property type="term" value="P:cell differentiation"/>
    <property type="evidence" value="ECO:0007669"/>
    <property type="project" value="TreeGrafter"/>
</dbReference>
<feature type="compositionally biased region" description="Polar residues" evidence="5">
    <location>
        <begin position="179"/>
        <end position="190"/>
    </location>
</feature>
<dbReference type="GO" id="GO:0000978">
    <property type="term" value="F:RNA polymerase II cis-regulatory region sequence-specific DNA binding"/>
    <property type="evidence" value="ECO:0007669"/>
    <property type="project" value="TreeGrafter"/>
</dbReference>
<keyword evidence="4" id="KW-0539">Nucleus</keyword>
<evidence type="ECO:0000256" key="5">
    <source>
        <dbReference type="SAM" id="MobiDB-lite"/>
    </source>
</evidence>
<dbReference type="EMBL" id="NCSJ02000130">
    <property type="protein sequence ID" value="RFU29371.1"/>
    <property type="molecule type" value="Genomic_DNA"/>
</dbReference>
<dbReference type="SUPFAM" id="SSF47095">
    <property type="entry name" value="HMG-box"/>
    <property type="match status" value="1"/>
</dbReference>
<dbReference type="AlphaFoldDB" id="A0A3E2H7X7"/>
<evidence type="ECO:0000259" key="6">
    <source>
        <dbReference type="PROSITE" id="PS50118"/>
    </source>
</evidence>
<feature type="compositionally biased region" description="Polar residues" evidence="5">
    <location>
        <begin position="317"/>
        <end position="333"/>
    </location>
</feature>
<feature type="compositionally biased region" description="Low complexity" evidence="5">
    <location>
        <begin position="204"/>
        <end position="220"/>
    </location>
</feature>
<feature type="region of interest" description="Disordered" evidence="5">
    <location>
        <begin position="156"/>
        <end position="402"/>
    </location>
</feature>
<evidence type="ECO:0000313" key="7">
    <source>
        <dbReference type="EMBL" id="RFU29371.1"/>
    </source>
</evidence>
<dbReference type="OMA" id="CAGPDVT"/>
<keyword evidence="1" id="KW-0805">Transcription regulation</keyword>
<dbReference type="CDD" id="cd01389">
    <property type="entry name" value="HMG-box_ROX1-like"/>
    <property type="match status" value="1"/>
</dbReference>
<dbReference type="Proteomes" id="UP000258309">
    <property type="component" value="Unassembled WGS sequence"/>
</dbReference>
<feature type="non-terminal residue" evidence="7">
    <location>
        <position position="1"/>
    </location>
</feature>
<dbReference type="SMART" id="SM00398">
    <property type="entry name" value="HMG"/>
    <property type="match status" value="1"/>
</dbReference>
<evidence type="ECO:0000256" key="1">
    <source>
        <dbReference type="ARBA" id="ARBA00023015"/>
    </source>
</evidence>
<evidence type="ECO:0000256" key="3">
    <source>
        <dbReference type="ARBA" id="ARBA00023163"/>
    </source>
</evidence>